<evidence type="ECO:0000256" key="3">
    <source>
        <dbReference type="ARBA" id="ARBA00023012"/>
    </source>
</evidence>
<feature type="transmembrane region" description="Helical" evidence="4">
    <location>
        <begin position="168"/>
        <end position="188"/>
    </location>
</feature>
<comment type="caution">
    <text evidence="6">The sequence shown here is derived from an EMBL/GenBank/DDBJ whole genome shotgun (WGS) entry which is preliminary data.</text>
</comment>
<keyword evidence="4" id="KW-1133">Transmembrane helix</keyword>
<dbReference type="AlphaFoldDB" id="A0AAE3YGU7"/>
<dbReference type="RefSeq" id="WP_309849477.1">
    <property type="nucleotide sequence ID" value="NZ_BAAAIU010000022.1"/>
</dbReference>
<feature type="transmembrane region" description="Helical" evidence="4">
    <location>
        <begin position="101"/>
        <end position="130"/>
    </location>
</feature>
<dbReference type="CDD" id="cd16917">
    <property type="entry name" value="HATPase_UhpB-NarQ-NarX-like"/>
    <property type="match status" value="1"/>
</dbReference>
<proteinExistence type="predicted"/>
<accession>A0AAE3YGU7</accession>
<evidence type="ECO:0000259" key="5">
    <source>
        <dbReference type="Pfam" id="PF07730"/>
    </source>
</evidence>
<organism evidence="6 7">
    <name type="scientific">Falsarthrobacter nasiphocae</name>
    <dbReference type="NCBI Taxonomy" id="189863"/>
    <lineage>
        <taxon>Bacteria</taxon>
        <taxon>Bacillati</taxon>
        <taxon>Actinomycetota</taxon>
        <taxon>Actinomycetes</taxon>
        <taxon>Micrococcales</taxon>
        <taxon>Micrococcaceae</taxon>
        <taxon>Falsarthrobacter</taxon>
    </lineage>
</organism>
<sequence length="386" mass="40237">MNTTRTRPARSDGRASTVAFASIWLVFLFIPTVAVASSGAPQGHKLLAYAGLALFALVYVAAFREPALAAREPAAASPASTAPGAAAQHASALRALDRRTAAFVAVELVLAALIWPAASLAALSLAPYFAALLLFHSPMRRAPWIVGGVVAAGAVVALLSGRLGEVGSAWAIVGPGIGVVCVFAGRLAEHASDQRVAAQRRVDVLQERHRISRDVHDLLGHSLSVLAVKSELASRLVDADPARARAELEDISRISREALAEVRSTVTDLRSPDLASALSGARAALQSAGIRATVRGEGTTTPHAALFAWALREAVTNVLRHSGARRCEISIQPEELSIVDDGVGLDGAAWGNGLEGLRSRVESAGGQLELAPGARTGTRLTVRMEP</sequence>
<dbReference type="Proteomes" id="UP001247307">
    <property type="component" value="Unassembled WGS sequence"/>
</dbReference>
<dbReference type="GO" id="GO:0016020">
    <property type="term" value="C:membrane"/>
    <property type="evidence" value="ECO:0007669"/>
    <property type="project" value="InterPro"/>
</dbReference>
<protein>
    <submittedName>
        <fullName evidence="6">Two-component system sensor histidine kinase DesK</fullName>
        <ecNumber evidence="6">2.7.13.3</ecNumber>
    </submittedName>
</protein>
<dbReference type="InterPro" id="IPR036890">
    <property type="entry name" value="HATPase_C_sf"/>
</dbReference>
<gene>
    <name evidence="6" type="ORF">J2S35_000496</name>
</gene>
<evidence type="ECO:0000256" key="1">
    <source>
        <dbReference type="ARBA" id="ARBA00022679"/>
    </source>
</evidence>
<dbReference type="Pfam" id="PF07730">
    <property type="entry name" value="HisKA_3"/>
    <property type="match status" value="1"/>
</dbReference>
<dbReference type="SUPFAM" id="SSF55874">
    <property type="entry name" value="ATPase domain of HSP90 chaperone/DNA topoisomerase II/histidine kinase"/>
    <property type="match status" value="1"/>
</dbReference>
<dbReference type="Gene3D" id="3.30.565.10">
    <property type="entry name" value="Histidine kinase-like ATPase, C-terminal domain"/>
    <property type="match status" value="1"/>
</dbReference>
<reference evidence="6" key="1">
    <citation type="submission" date="2023-07" db="EMBL/GenBank/DDBJ databases">
        <title>Sequencing the genomes of 1000 actinobacteria strains.</title>
        <authorList>
            <person name="Klenk H.-P."/>
        </authorList>
    </citation>
    <scope>NUCLEOTIDE SEQUENCE</scope>
    <source>
        <strain evidence="6">DSM 13988</strain>
    </source>
</reference>
<evidence type="ECO:0000313" key="6">
    <source>
        <dbReference type="EMBL" id="MDR6891556.1"/>
    </source>
</evidence>
<dbReference type="InterPro" id="IPR050482">
    <property type="entry name" value="Sensor_HK_TwoCompSys"/>
</dbReference>
<dbReference type="EMBL" id="JAVDUI010000001">
    <property type="protein sequence ID" value="MDR6891556.1"/>
    <property type="molecule type" value="Genomic_DNA"/>
</dbReference>
<keyword evidence="7" id="KW-1185">Reference proteome</keyword>
<dbReference type="PANTHER" id="PTHR24421:SF63">
    <property type="entry name" value="SENSOR HISTIDINE KINASE DESK"/>
    <property type="match status" value="1"/>
</dbReference>
<dbReference type="Gene3D" id="1.20.5.1930">
    <property type="match status" value="1"/>
</dbReference>
<name>A0AAE3YGU7_9MICC</name>
<keyword evidence="3" id="KW-0902">Two-component regulatory system</keyword>
<evidence type="ECO:0000256" key="2">
    <source>
        <dbReference type="ARBA" id="ARBA00022777"/>
    </source>
</evidence>
<keyword evidence="4" id="KW-0812">Transmembrane</keyword>
<feature type="domain" description="Signal transduction histidine kinase subgroup 3 dimerisation and phosphoacceptor" evidence="5">
    <location>
        <begin position="207"/>
        <end position="273"/>
    </location>
</feature>
<evidence type="ECO:0000313" key="7">
    <source>
        <dbReference type="Proteomes" id="UP001247307"/>
    </source>
</evidence>
<dbReference type="GO" id="GO:0000155">
    <property type="term" value="F:phosphorelay sensor kinase activity"/>
    <property type="evidence" value="ECO:0007669"/>
    <property type="project" value="InterPro"/>
</dbReference>
<dbReference type="EC" id="2.7.13.3" evidence="6"/>
<feature type="transmembrane region" description="Helical" evidence="4">
    <location>
        <begin position="46"/>
        <end position="63"/>
    </location>
</feature>
<feature type="transmembrane region" description="Helical" evidence="4">
    <location>
        <begin position="142"/>
        <end position="161"/>
    </location>
</feature>
<keyword evidence="2 6" id="KW-0418">Kinase</keyword>
<keyword evidence="4" id="KW-0472">Membrane</keyword>
<dbReference type="PANTHER" id="PTHR24421">
    <property type="entry name" value="NITRATE/NITRITE SENSOR PROTEIN NARX-RELATED"/>
    <property type="match status" value="1"/>
</dbReference>
<dbReference type="InterPro" id="IPR011712">
    <property type="entry name" value="Sig_transdc_His_kin_sub3_dim/P"/>
</dbReference>
<keyword evidence="1 6" id="KW-0808">Transferase</keyword>
<dbReference type="GO" id="GO:0046983">
    <property type="term" value="F:protein dimerization activity"/>
    <property type="evidence" value="ECO:0007669"/>
    <property type="project" value="InterPro"/>
</dbReference>
<evidence type="ECO:0000256" key="4">
    <source>
        <dbReference type="SAM" id="Phobius"/>
    </source>
</evidence>